<organism evidence="1 2">
    <name type="scientific">Chloroflexus aggregans</name>
    <dbReference type="NCBI Taxonomy" id="152260"/>
    <lineage>
        <taxon>Bacteria</taxon>
        <taxon>Bacillati</taxon>
        <taxon>Chloroflexota</taxon>
        <taxon>Chloroflexia</taxon>
        <taxon>Chloroflexales</taxon>
        <taxon>Chloroflexineae</taxon>
        <taxon>Chloroflexaceae</taxon>
        <taxon>Chloroflexus</taxon>
    </lineage>
</organism>
<proteinExistence type="predicted"/>
<protein>
    <recommendedName>
        <fullName evidence="3">PucR family transcriptional regulator</fullName>
    </recommendedName>
</protein>
<sequence length="93" mass="10872">ESLDPELREVVCQVSQRIAELSPRLYRVAQLIHYTPKQIAEQTRLSLTSVRKYLDDLYCQLELKRMDTSALQRDVVVALAVILYQFMSSEIER</sequence>
<feature type="non-terminal residue" evidence="1">
    <location>
        <position position="1"/>
    </location>
</feature>
<dbReference type="GO" id="GO:0006355">
    <property type="term" value="P:regulation of DNA-templated transcription"/>
    <property type="evidence" value="ECO:0007669"/>
    <property type="project" value="InterPro"/>
</dbReference>
<dbReference type="GO" id="GO:0003677">
    <property type="term" value="F:DNA binding"/>
    <property type="evidence" value="ECO:0007669"/>
    <property type="project" value="InterPro"/>
</dbReference>
<dbReference type="EMBL" id="PNIQ01000351">
    <property type="protein sequence ID" value="PMP83416.1"/>
    <property type="molecule type" value="Genomic_DNA"/>
</dbReference>
<reference evidence="1 2" key="1">
    <citation type="submission" date="2018-01" db="EMBL/GenBank/DDBJ databases">
        <title>Metagenomic assembled genomes from two thermal pools in the Uzon Caldera, Kamchatka, Russia.</title>
        <authorList>
            <person name="Wilkins L."/>
            <person name="Ettinger C."/>
        </authorList>
    </citation>
    <scope>NUCLEOTIDE SEQUENCE [LARGE SCALE GENOMIC DNA]</scope>
    <source>
        <strain evidence="1">ZAV-02</strain>
    </source>
</reference>
<dbReference type="AlphaFoldDB" id="A0A2J6X8A9"/>
<evidence type="ECO:0000313" key="2">
    <source>
        <dbReference type="Proteomes" id="UP000243376"/>
    </source>
</evidence>
<dbReference type="Proteomes" id="UP000243376">
    <property type="component" value="Unassembled WGS sequence"/>
</dbReference>
<evidence type="ECO:0008006" key="3">
    <source>
        <dbReference type="Google" id="ProtNLM"/>
    </source>
</evidence>
<accession>A0A2J6X8A9</accession>
<name>A0A2J6X8A9_9CHLR</name>
<dbReference type="Gene3D" id="1.10.10.10">
    <property type="entry name" value="Winged helix-like DNA-binding domain superfamily/Winged helix DNA-binding domain"/>
    <property type="match status" value="1"/>
</dbReference>
<dbReference type="InterPro" id="IPR016032">
    <property type="entry name" value="Sig_transdc_resp-reg_C-effctor"/>
</dbReference>
<gene>
    <name evidence="1" type="ORF">C0184_05355</name>
</gene>
<evidence type="ECO:0000313" key="1">
    <source>
        <dbReference type="EMBL" id="PMP83416.1"/>
    </source>
</evidence>
<dbReference type="InterPro" id="IPR036388">
    <property type="entry name" value="WH-like_DNA-bd_sf"/>
</dbReference>
<dbReference type="SUPFAM" id="SSF46894">
    <property type="entry name" value="C-terminal effector domain of the bipartite response regulators"/>
    <property type="match status" value="1"/>
</dbReference>
<comment type="caution">
    <text evidence="1">The sequence shown here is derived from an EMBL/GenBank/DDBJ whole genome shotgun (WGS) entry which is preliminary data.</text>
</comment>